<dbReference type="KEGG" id="fla:SY85_19850"/>
<dbReference type="AlphaFoldDB" id="A0A172TZB1"/>
<dbReference type="Pfam" id="PF00557">
    <property type="entry name" value="Peptidase_M24"/>
    <property type="match status" value="1"/>
</dbReference>
<dbReference type="GO" id="GO:0004177">
    <property type="term" value="F:aminopeptidase activity"/>
    <property type="evidence" value="ECO:0007669"/>
    <property type="project" value="UniProtKB-KW"/>
</dbReference>
<dbReference type="PATRIC" id="fig|1492898.3.peg.4322"/>
<accession>A0A172TZB1</accession>
<dbReference type="STRING" id="1492898.SY85_19850"/>
<evidence type="ECO:0000313" key="2">
    <source>
        <dbReference type="EMBL" id="ANE52400.1"/>
    </source>
</evidence>
<dbReference type="Proteomes" id="UP000077177">
    <property type="component" value="Chromosome"/>
</dbReference>
<keyword evidence="2" id="KW-0031">Aminopeptidase</keyword>
<organism evidence="2 3">
    <name type="scientific">Flavisolibacter tropicus</name>
    <dbReference type="NCBI Taxonomy" id="1492898"/>
    <lineage>
        <taxon>Bacteria</taxon>
        <taxon>Pseudomonadati</taxon>
        <taxon>Bacteroidota</taxon>
        <taxon>Chitinophagia</taxon>
        <taxon>Chitinophagales</taxon>
        <taxon>Chitinophagaceae</taxon>
        <taxon>Flavisolibacter</taxon>
    </lineage>
</organism>
<dbReference type="InterPro" id="IPR036005">
    <property type="entry name" value="Creatinase/aminopeptidase-like"/>
</dbReference>
<dbReference type="OrthoDB" id="8418909at2"/>
<reference evidence="3" key="1">
    <citation type="submission" date="2015-01" db="EMBL/GenBank/DDBJ databases">
        <title>Flavisolibacter sp./LCS9/ whole genome sequencing.</title>
        <authorList>
            <person name="Kim M.K."/>
            <person name="Srinivasan S."/>
            <person name="Lee J.-J."/>
        </authorList>
    </citation>
    <scope>NUCLEOTIDE SEQUENCE [LARGE SCALE GENOMIC DNA]</scope>
    <source>
        <strain evidence="3">LCS9</strain>
    </source>
</reference>
<dbReference type="RefSeq" id="WP_066406820.1">
    <property type="nucleotide sequence ID" value="NZ_CP011390.1"/>
</dbReference>
<dbReference type="Gene3D" id="3.90.230.10">
    <property type="entry name" value="Creatinase/methionine aminopeptidase superfamily"/>
    <property type="match status" value="1"/>
</dbReference>
<keyword evidence="2" id="KW-0378">Hydrolase</keyword>
<evidence type="ECO:0000259" key="1">
    <source>
        <dbReference type="Pfam" id="PF00557"/>
    </source>
</evidence>
<dbReference type="InterPro" id="IPR000994">
    <property type="entry name" value="Pept_M24"/>
</dbReference>
<feature type="domain" description="Peptidase M24" evidence="1">
    <location>
        <begin position="14"/>
        <end position="175"/>
    </location>
</feature>
<proteinExistence type="predicted"/>
<dbReference type="SUPFAM" id="SSF55920">
    <property type="entry name" value="Creatinase/aminopeptidase"/>
    <property type="match status" value="1"/>
</dbReference>
<reference evidence="2 3" key="2">
    <citation type="journal article" date="2016" name="Int. J. Syst. Evol. Microbiol.">
        <title>Flavisolibacter tropicus sp. nov., isolated from tropical soil.</title>
        <authorList>
            <person name="Lee J.J."/>
            <person name="Kang M.S."/>
            <person name="Kim G.S."/>
            <person name="Lee C.S."/>
            <person name="Lim S."/>
            <person name="Lee J."/>
            <person name="Roh S.H."/>
            <person name="Kang H."/>
            <person name="Ha J.M."/>
            <person name="Bae S."/>
            <person name="Jung H.Y."/>
            <person name="Kim M.K."/>
        </authorList>
    </citation>
    <scope>NUCLEOTIDE SEQUENCE [LARGE SCALE GENOMIC DNA]</scope>
    <source>
        <strain evidence="2 3">LCS9</strain>
    </source>
</reference>
<gene>
    <name evidence="2" type="ORF">SY85_19850</name>
</gene>
<keyword evidence="3" id="KW-1185">Reference proteome</keyword>
<sequence>MDQTTQKLFLSEQKAKELFKAIEDRRLIIPGKSEKQLCDEIMQIAKEDFGVENHWGKKIVRTGINTLQPYVADPADLVIQDDDILFFDFHPIFEGWEADLGRTYVLGSDPLKQKIKKDVEAAWYEGNSWYFKQDKLTGADFFNYATDLAKRYGYEFGNAIAGHIIGKFPHEQPDDPNDLCLDVHPDNHNDILQLDKHGNKRHWILELHFVDRKNNIGAFFEQLLTAE</sequence>
<dbReference type="EMBL" id="CP011390">
    <property type="protein sequence ID" value="ANE52400.1"/>
    <property type="molecule type" value="Genomic_DNA"/>
</dbReference>
<protein>
    <submittedName>
        <fullName evidence="2">Aminopeptidase</fullName>
    </submittedName>
</protein>
<name>A0A172TZB1_9BACT</name>
<keyword evidence="2" id="KW-0645">Protease</keyword>
<evidence type="ECO:0000313" key="3">
    <source>
        <dbReference type="Proteomes" id="UP000077177"/>
    </source>
</evidence>
<dbReference type="CDD" id="cd01066">
    <property type="entry name" value="APP_MetAP"/>
    <property type="match status" value="1"/>
</dbReference>